<feature type="binding site" evidence="2">
    <location>
        <position position="14"/>
    </location>
    <ligand>
        <name>Mg(2+)</name>
        <dbReference type="ChEBI" id="CHEBI:18420"/>
    </ligand>
</feature>
<proteinExistence type="inferred from homology"/>
<feature type="binding site" evidence="2">
    <location>
        <position position="195"/>
    </location>
    <ligand>
        <name>Mg(2+)</name>
        <dbReference type="ChEBI" id="CHEBI:18420"/>
    </ligand>
</feature>
<dbReference type="SUPFAM" id="SSF64005">
    <property type="entry name" value="Undecaprenyl diphosphate synthase"/>
    <property type="match status" value="1"/>
</dbReference>
<feature type="binding site" evidence="2">
    <location>
        <begin position="59"/>
        <end position="61"/>
    </location>
    <ligand>
        <name>substrate</name>
    </ligand>
</feature>
<dbReference type="AlphaFoldDB" id="D1AJN3"/>
<keyword evidence="2" id="KW-0479">Metal-binding</keyword>
<dbReference type="GO" id="GO:0045547">
    <property type="term" value="F:ditrans,polycis-polyprenyl diphosphate synthase [(2E,6E)-farnesyl diphosphate specific] activity"/>
    <property type="evidence" value="ECO:0007669"/>
    <property type="project" value="TreeGrafter"/>
</dbReference>
<feature type="active site" evidence="2">
    <location>
        <position position="14"/>
    </location>
</feature>
<gene>
    <name evidence="3" type="ordered locus">Sterm_0052</name>
</gene>
<dbReference type="GO" id="GO:0000287">
    <property type="term" value="F:magnesium ion binding"/>
    <property type="evidence" value="ECO:0007669"/>
    <property type="project" value="UniProtKB-UniRule"/>
</dbReference>
<feature type="binding site" evidence="2">
    <location>
        <position position="65"/>
    </location>
    <ligand>
        <name>substrate</name>
    </ligand>
</feature>
<dbReference type="PROSITE" id="PS01066">
    <property type="entry name" value="UPP_SYNTHASE"/>
    <property type="match status" value="1"/>
</dbReference>
<dbReference type="EMBL" id="CP001739">
    <property type="protein sequence ID" value="ACZ06940.1"/>
    <property type="molecule type" value="Genomic_DNA"/>
</dbReference>
<keyword evidence="2" id="KW-0460">Magnesium</keyword>
<evidence type="ECO:0000256" key="2">
    <source>
        <dbReference type="HAMAP-Rule" id="MF_01139"/>
    </source>
</evidence>
<feature type="active site" description="Proton acceptor" evidence="2">
    <location>
        <position position="62"/>
    </location>
</feature>
<feature type="binding site" evidence="2">
    <location>
        <position position="176"/>
    </location>
    <ligand>
        <name>substrate</name>
    </ligand>
</feature>
<dbReference type="FunFam" id="3.40.1180.10:FF:000001">
    <property type="entry name" value="(2E,6E)-farnesyl-diphosphate-specific ditrans,polycis-undecaprenyl-diphosphate synthase"/>
    <property type="match status" value="1"/>
</dbReference>
<dbReference type="NCBIfam" id="TIGR00055">
    <property type="entry name" value="uppS"/>
    <property type="match status" value="1"/>
</dbReference>
<dbReference type="InterPro" id="IPR036424">
    <property type="entry name" value="UPP_synth-like_sf"/>
</dbReference>
<protein>
    <recommendedName>
        <fullName evidence="2">Isoprenyl transferase</fullName>
        <ecNumber evidence="2">2.5.1.-</ecNumber>
    </recommendedName>
</protein>
<dbReference type="EC" id="2.5.1.-" evidence="2"/>
<keyword evidence="4" id="KW-1185">Reference proteome</keyword>
<dbReference type="eggNOG" id="COG0020">
    <property type="taxonomic scope" value="Bacteria"/>
</dbReference>
<dbReference type="CDD" id="cd00475">
    <property type="entry name" value="Cis_IPPS"/>
    <property type="match status" value="1"/>
</dbReference>
<comment type="similarity">
    <text evidence="2">Belongs to the UPP synthase family.</text>
</comment>
<sequence length="231" mass="26959">MDRKIPEHIAIIMDGNGRWAKSRGLARVEGHKRGADTLEFVLRQSVSFGVKYLTVYAFSTENWKRPKTEVSALMNLFSKYLDNKKDELKEQDIRLVVSGTEEGVSKKLLKKIKETEDYLSDCNTLTFNIAFNYGGRKEITDGINKLLAEGRTSITEDEFQNYLYQPDIPDPELVIRTSGEFRISNFLLWEIAYSEFYITNTYWPDFDKNEYEKAIEWFNNRERRFGGVDAK</sequence>
<dbReference type="HOGENOM" id="CLU_038505_1_1_0"/>
<dbReference type="InterPro" id="IPR018520">
    <property type="entry name" value="UPP_synth-like_CS"/>
</dbReference>
<dbReference type="Pfam" id="PF01255">
    <property type="entry name" value="Prenyltransf"/>
    <property type="match status" value="1"/>
</dbReference>
<dbReference type="PANTHER" id="PTHR10291">
    <property type="entry name" value="DEHYDRODOLICHYL DIPHOSPHATE SYNTHASE FAMILY MEMBER"/>
    <property type="match status" value="1"/>
</dbReference>
<dbReference type="RefSeq" id="WP_012859540.1">
    <property type="nucleotide sequence ID" value="NC_013517.1"/>
</dbReference>
<dbReference type="GO" id="GO:0016094">
    <property type="term" value="P:polyprenol biosynthetic process"/>
    <property type="evidence" value="ECO:0007669"/>
    <property type="project" value="TreeGrafter"/>
</dbReference>
<comment type="cofactor">
    <cofactor evidence="2">
        <name>Mg(2+)</name>
        <dbReference type="ChEBI" id="CHEBI:18420"/>
    </cofactor>
    <text evidence="2">Binds 2 magnesium ions per subunit.</text>
</comment>
<dbReference type="InterPro" id="IPR001441">
    <property type="entry name" value="UPP_synth-like"/>
</dbReference>
<organism evidence="3 4">
    <name type="scientific">Sebaldella termitidis (strain ATCC 33386 / NCTC 11300)</name>
    <dbReference type="NCBI Taxonomy" id="526218"/>
    <lineage>
        <taxon>Bacteria</taxon>
        <taxon>Fusobacteriati</taxon>
        <taxon>Fusobacteriota</taxon>
        <taxon>Fusobacteriia</taxon>
        <taxon>Fusobacteriales</taxon>
        <taxon>Leptotrichiaceae</taxon>
        <taxon>Sebaldella</taxon>
    </lineage>
</organism>
<evidence type="ECO:0000313" key="3">
    <source>
        <dbReference type="EMBL" id="ACZ06940.1"/>
    </source>
</evidence>
<feature type="binding site" evidence="2">
    <location>
        <position position="19"/>
    </location>
    <ligand>
        <name>substrate</name>
    </ligand>
</feature>
<dbReference type="STRING" id="526218.Sterm_0052"/>
<reference evidence="4" key="1">
    <citation type="submission" date="2009-09" db="EMBL/GenBank/DDBJ databases">
        <title>The complete chromosome of Sebaldella termitidis ATCC 33386.</title>
        <authorList>
            <consortium name="US DOE Joint Genome Institute (JGI-PGF)"/>
            <person name="Lucas S."/>
            <person name="Copeland A."/>
            <person name="Lapidus A."/>
            <person name="Glavina del Rio T."/>
            <person name="Dalin E."/>
            <person name="Tice H."/>
            <person name="Bruce D."/>
            <person name="Goodwin L."/>
            <person name="Pitluck S."/>
            <person name="Kyrpides N."/>
            <person name="Mavromatis K."/>
            <person name="Ivanova N."/>
            <person name="Mikhailova N."/>
            <person name="Sims D."/>
            <person name="Meincke L."/>
            <person name="Brettin T."/>
            <person name="Detter J.C."/>
            <person name="Han C."/>
            <person name="Larimer F."/>
            <person name="Land M."/>
            <person name="Hauser L."/>
            <person name="Markowitz V."/>
            <person name="Cheng J.F."/>
            <person name="Hugenholtz P."/>
            <person name="Woyke T."/>
            <person name="Wu D."/>
            <person name="Eisen J.A."/>
        </authorList>
    </citation>
    <scope>NUCLEOTIDE SEQUENCE [LARGE SCALE GENOMIC DNA]</scope>
    <source>
        <strain evidence="4">ATCC 33386 / NCTC 11300</strain>
    </source>
</reference>
<accession>D1AJN3</accession>
<evidence type="ECO:0000313" key="4">
    <source>
        <dbReference type="Proteomes" id="UP000000845"/>
    </source>
</evidence>
<dbReference type="Proteomes" id="UP000000845">
    <property type="component" value="Chromosome"/>
</dbReference>
<evidence type="ECO:0000256" key="1">
    <source>
        <dbReference type="ARBA" id="ARBA00022679"/>
    </source>
</evidence>
<dbReference type="PANTHER" id="PTHR10291:SF0">
    <property type="entry name" value="DEHYDRODOLICHYL DIPHOSPHATE SYNTHASE 2"/>
    <property type="match status" value="1"/>
</dbReference>
<keyword evidence="1 2" id="KW-0808">Transferase</keyword>
<dbReference type="Gene3D" id="3.40.1180.10">
    <property type="entry name" value="Decaprenyl diphosphate synthase-like"/>
    <property type="match status" value="1"/>
</dbReference>
<feature type="binding site" evidence="2">
    <location>
        <position position="63"/>
    </location>
    <ligand>
        <name>substrate</name>
    </ligand>
</feature>
<dbReference type="KEGG" id="str:Sterm_0052"/>
<comment type="subunit">
    <text evidence="2">Homodimer.</text>
</comment>
<feature type="binding site" evidence="2">
    <location>
        <begin position="15"/>
        <end position="18"/>
    </location>
    <ligand>
        <name>substrate</name>
    </ligand>
</feature>
<dbReference type="HAMAP" id="MF_01139">
    <property type="entry name" value="ISPT"/>
    <property type="match status" value="1"/>
</dbReference>
<comment type="function">
    <text evidence="2">Catalyzes the condensation of isopentenyl diphosphate (IPP) with allylic pyrophosphates generating different type of terpenoids.</text>
</comment>
<feature type="binding site" evidence="2">
    <location>
        <position position="27"/>
    </location>
    <ligand>
        <name>substrate</name>
    </ligand>
</feature>
<feature type="binding site" evidence="2">
    <location>
        <position position="31"/>
    </location>
    <ligand>
        <name>substrate</name>
    </ligand>
</feature>
<feature type="binding site" evidence="2">
    <location>
        <begin position="182"/>
        <end position="184"/>
    </location>
    <ligand>
        <name>substrate</name>
    </ligand>
</feature>
<reference evidence="3 4" key="2">
    <citation type="journal article" date="2010" name="Stand. Genomic Sci.">
        <title>Complete genome sequence of Sebaldella termitidis type strain (NCTC 11300).</title>
        <authorList>
            <person name="Harmon-Smith M."/>
            <person name="Celia L."/>
            <person name="Chertkov O."/>
            <person name="Lapidus A."/>
            <person name="Copeland A."/>
            <person name="Glavina Del Rio T."/>
            <person name="Nolan M."/>
            <person name="Lucas S."/>
            <person name="Tice H."/>
            <person name="Cheng J.F."/>
            <person name="Han C."/>
            <person name="Detter J.C."/>
            <person name="Bruce D."/>
            <person name="Goodwin L."/>
            <person name="Pitluck S."/>
            <person name="Pati A."/>
            <person name="Liolios K."/>
            <person name="Ivanova N."/>
            <person name="Mavromatis K."/>
            <person name="Mikhailova N."/>
            <person name="Chen A."/>
            <person name="Palaniappan K."/>
            <person name="Land M."/>
            <person name="Hauser L."/>
            <person name="Chang Y.J."/>
            <person name="Jeffries C.D."/>
            <person name="Brettin T."/>
            <person name="Goker M."/>
            <person name="Beck B."/>
            <person name="Bristow J."/>
            <person name="Eisen J.A."/>
            <person name="Markowitz V."/>
            <person name="Hugenholtz P."/>
            <person name="Kyrpides N.C."/>
            <person name="Klenk H.P."/>
            <person name="Chen F."/>
        </authorList>
    </citation>
    <scope>NUCLEOTIDE SEQUENCE [LARGE SCALE GENOMIC DNA]</scope>
    <source>
        <strain evidence="4">ATCC 33386 / NCTC 11300</strain>
    </source>
</reference>
<name>D1AJN3_SEBTE</name>